<dbReference type="InterPro" id="IPR002877">
    <property type="entry name" value="RNA_MeTrfase_FtsJ_dom"/>
</dbReference>
<proteinExistence type="predicted"/>
<name>X1A8N8_9ZZZZ</name>
<sequence length="229" mass="26478">QETKDYTFATIDDGPGGFTEYLLYRNPNSYGYGISLSRPYDQSRLDLTHFNISRDKNYLSFVHYVREVEATGVKVVVNNRSENQNLSDFIQKIIVTLSIIEPGGSFVSTLPLLDNELIIDVLYTVSKCFDRISLFKPISTVSYDKHYYLVAEKAKTNNIEWISYLNEVCSKSDLGLIRLLENVPSEFVDWVVEYNNFMLLYNKYLVSSEGIGRMYDTYKCKAIWNLPQL</sequence>
<comment type="caution">
    <text evidence="2">The sequence shown here is derived from an EMBL/GenBank/DDBJ whole genome shotgun (WGS) entry which is preliminary data.</text>
</comment>
<dbReference type="SUPFAM" id="SSF53335">
    <property type="entry name" value="S-adenosyl-L-methionine-dependent methyltransferases"/>
    <property type="match status" value="1"/>
</dbReference>
<dbReference type="EMBL" id="BART01006022">
    <property type="protein sequence ID" value="GAG56561.1"/>
    <property type="molecule type" value="Genomic_DNA"/>
</dbReference>
<gene>
    <name evidence="2" type="ORF">S01H4_13690</name>
</gene>
<evidence type="ECO:0000313" key="2">
    <source>
        <dbReference type="EMBL" id="GAG56561.1"/>
    </source>
</evidence>
<accession>X1A8N8</accession>
<dbReference type="InterPro" id="IPR029063">
    <property type="entry name" value="SAM-dependent_MTases_sf"/>
</dbReference>
<reference evidence="2" key="1">
    <citation type="journal article" date="2014" name="Front. Microbiol.">
        <title>High frequency of phylogenetically diverse reductive dehalogenase-homologous genes in deep subseafloor sedimentary metagenomes.</title>
        <authorList>
            <person name="Kawai M."/>
            <person name="Futagami T."/>
            <person name="Toyoda A."/>
            <person name="Takaki Y."/>
            <person name="Nishi S."/>
            <person name="Hori S."/>
            <person name="Arai W."/>
            <person name="Tsubouchi T."/>
            <person name="Morono Y."/>
            <person name="Uchiyama I."/>
            <person name="Ito T."/>
            <person name="Fujiyama A."/>
            <person name="Inagaki F."/>
            <person name="Takami H."/>
        </authorList>
    </citation>
    <scope>NUCLEOTIDE SEQUENCE</scope>
    <source>
        <strain evidence="2">Expedition CK06-06</strain>
    </source>
</reference>
<organism evidence="2">
    <name type="scientific">marine sediment metagenome</name>
    <dbReference type="NCBI Taxonomy" id="412755"/>
    <lineage>
        <taxon>unclassified sequences</taxon>
        <taxon>metagenomes</taxon>
        <taxon>ecological metagenomes</taxon>
    </lineage>
</organism>
<feature type="domain" description="Ribosomal RNA methyltransferase FtsJ" evidence="1">
    <location>
        <begin position="12"/>
        <end position="152"/>
    </location>
</feature>
<dbReference type="Gene3D" id="3.40.50.12760">
    <property type="match status" value="1"/>
</dbReference>
<evidence type="ECO:0000259" key="1">
    <source>
        <dbReference type="Pfam" id="PF01728"/>
    </source>
</evidence>
<dbReference type="AlphaFoldDB" id="X1A8N8"/>
<feature type="non-terminal residue" evidence="2">
    <location>
        <position position="1"/>
    </location>
</feature>
<protein>
    <recommendedName>
        <fullName evidence="1">Ribosomal RNA methyltransferase FtsJ domain-containing protein</fullName>
    </recommendedName>
</protein>
<dbReference type="GO" id="GO:0032259">
    <property type="term" value="P:methylation"/>
    <property type="evidence" value="ECO:0007669"/>
    <property type="project" value="InterPro"/>
</dbReference>
<dbReference type="Pfam" id="PF01728">
    <property type="entry name" value="FtsJ"/>
    <property type="match status" value="1"/>
</dbReference>
<dbReference type="GO" id="GO:0008168">
    <property type="term" value="F:methyltransferase activity"/>
    <property type="evidence" value="ECO:0007669"/>
    <property type="project" value="InterPro"/>
</dbReference>